<dbReference type="Proteomes" id="UP000219947">
    <property type="component" value="Unassembled WGS sequence"/>
</dbReference>
<gene>
    <name evidence="2" type="ORF">CRM92_03445</name>
</gene>
<dbReference type="NCBIfam" id="TIGR03624">
    <property type="entry name" value="putative hydrolase"/>
    <property type="match status" value="1"/>
</dbReference>
<keyword evidence="3" id="KW-1185">Reference proteome</keyword>
<feature type="region of interest" description="Disordered" evidence="1">
    <location>
        <begin position="458"/>
        <end position="480"/>
    </location>
</feature>
<dbReference type="InterPro" id="IPR018766">
    <property type="entry name" value="Zinicin_2"/>
</dbReference>
<feature type="region of interest" description="Disordered" evidence="1">
    <location>
        <begin position="1"/>
        <end position="22"/>
    </location>
</feature>
<proteinExistence type="predicted"/>
<evidence type="ECO:0000313" key="3">
    <source>
        <dbReference type="Proteomes" id="UP000219947"/>
    </source>
</evidence>
<sequence>MAENPTNDNSNDRDPLEEFLKKMQEQGFDPNAEQNGNGTAENPFAFLSGNINPEDMNAMGMPLDPSMLQGIFAQVQSMFTAGASENGINWQGVKDQARQLLATTGEDPAVTESLRAATRDASNLADLWLDSVTIFERHNIPVEAWSKAEWLDSSFDSWRDMVQPVAAEVTQAMVLPSTEDVPEELAQLLGGTGFLNNIGSMIFGAQMAQALTELAGEVYSSTDIGFPLAPGRSALLPAGYTQLAEDIEVPAQEILLYLAVREAALIRLHRTNPWLREDILDLVSRYARGIRVDMNRIQDAASQVDLSNPEAVQDAFDGGLFNPQRTEDQELAVERLEALLALVEGWVSLVAEQATQNLPTAPQLAETLVRRRIEGGPTERVFETLVGLEIRPRLVREAQNFWRTYEEKHGYEARDELWAAPETLPTAAELEDPDAYEARQNEFKVEDIDFDTELQKLLDGGFDEGESDSGESSTGDEPNT</sequence>
<dbReference type="EMBL" id="PDEV01000001">
    <property type="protein sequence ID" value="PEN17086.1"/>
    <property type="molecule type" value="Genomic_DNA"/>
</dbReference>
<evidence type="ECO:0000313" key="2">
    <source>
        <dbReference type="EMBL" id="PEN17086.1"/>
    </source>
</evidence>
<dbReference type="RefSeq" id="WP_098042371.1">
    <property type="nucleotide sequence ID" value="NZ_PDEV01000001.1"/>
</dbReference>
<dbReference type="AlphaFoldDB" id="A0A2A8D801"/>
<dbReference type="InterPro" id="IPR042271">
    <property type="entry name" value="Zinicin_2_N"/>
</dbReference>
<name>A0A2A8D801_9MICC</name>
<evidence type="ECO:0000256" key="1">
    <source>
        <dbReference type="SAM" id="MobiDB-lite"/>
    </source>
</evidence>
<dbReference type="GO" id="GO:0016787">
    <property type="term" value="F:hydrolase activity"/>
    <property type="evidence" value="ECO:0007669"/>
    <property type="project" value="UniProtKB-KW"/>
</dbReference>
<dbReference type="PANTHER" id="PTHR39420:SF2">
    <property type="entry name" value="HYDROLASE"/>
    <property type="match status" value="1"/>
</dbReference>
<reference evidence="2" key="1">
    <citation type="submission" date="2017-10" db="EMBL/GenBank/DDBJ databases">
        <title>Kefir isolates.</title>
        <authorList>
            <person name="Kim Y."/>
            <person name="Blasche S."/>
        </authorList>
    </citation>
    <scope>NUCLEOTIDE SEQUENCE [LARGE SCALE GENOMIC DNA]</scope>
    <source>
        <strain evidence="2">OG2-2</strain>
    </source>
</reference>
<accession>A0A2A8D801</accession>
<dbReference type="PANTHER" id="PTHR39420">
    <property type="match status" value="1"/>
</dbReference>
<feature type="compositionally biased region" description="Low complexity" evidence="1">
    <location>
        <begin position="470"/>
        <end position="480"/>
    </location>
</feature>
<organism evidence="2 3">
    <name type="scientific">Rothia dentocariosa</name>
    <dbReference type="NCBI Taxonomy" id="2047"/>
    <lineage>
        <taxon>Bacteria</taxon>
        <taxon>Bacillati</taxon>
        <taxon>Actinomycetota</taxon>
        <taxon>Actinomycetes</taxon>
        <taxon>Micrococcales</taxon>
        <taxon>Micrococcaceae</taxon>
        <taxon>Rothia</taxon>
    </lineage>
</organism>
<feature type="compositionally biased region" description="Basic and acidic residues" evidence="1">
    <location>
        <begin position="10"/>
        <end position="22"/>
    </location>
</feature>
<dbReference type="SUPFAM" id="SSF55486">
    <property type="entry name" value="Metalloproteases ('zincins'), catalytic domain"/>
    <property type="match status" value="1"/>
</dbReference>
<dbReference type="Pfam" id="PF10103">
    <property type="entry name" value="Zincin_2"/>
    <property type="match status" value="1"/>
</dbReference>
<dbReference type="Gene3D" id="1.20.150.30">
    <property type="entry name" value="Zincin-like metallopeptidase, N-terminal domain"/>
    <property type="match status" value="1"/>
</dbReference>
<keyword evidence="2" id="KW-0378">Hydrolase</keyword>
<comment type="caution">
    <text evidence="2">The sequence shown here is derived from an EMBL/GenBank/DDBJ whole genome shotgun (WGS) entry which is preliminary data.</text>
</comment>
<protein>
    <submittedName>
        <fullName evidence="2">Hydrolase</fullName>
    </submittedName>
</protein>